<feature type="region of interest" description="Disordered" evidence="1">
    <location>
        <begin position="449"/>
        <end position="496"/>
    </location>
</feature>
<feature type="region of interest" description="Disordered" evidence="1">
    <location>
        <begin position="1"/>
        <end position="57"/>
    </location>
</feature>
<accession>A0A420I6L2</accession>
<reference evidence="2 3" key="1">
    <citation type="journal article" date="2018" name="BMC Genomics">
        <title>Comparative genome analyses reveal sequence features reflecting distinct modes of host-adaptation between dicot and monocot powdery mildew.</title>
        <authorList>
            <person name="Wu Y."/>
            <person name="Ma X."/>
            <person name="Pan Z."/>
            <person name="Kale S.D."/>
            <person name="Song Y."/>
            <person name="King H."/>
            <person name="Zhang Q."/>
            <person name="Presley C."/>
            <person name="Deng X."/>
            <person name="Wei C.I."/>
            <person name="Xiao S."/>
        </authorList>
    </citation>
    <scope>NUCLEOTIDE SEQUENCE [LARGE SCALE GENOMIC DNA]</scope>
    <source>
        <strain evidence="2">UMSG2</strain>
    </source>
</reference>
<organism evidence="2 3">
    <name type="scientific">Erysiphe neolycopersici</name>
    <dbReference type="NCBI Taxonomy" id="212602"/>
    <lineage>
        <taxon>Eukaryota</taxon>
        <taxon>Fungi</taxon>
        <taxon>Dikarya</taxon>
        <taxon>Ascomycota</taxon>
        <taxon>Pezizomycotina</taxon>
        <taxon>Leotiomycetes</taxon>
        <taxon>Erysiphales</taxon>
        <taxon>Erysiphaceae</taxon>
        <taxon>Erysiphe</taxon>
    </lineage>
</organism>
<protein>
    <submittedName>
        <fullName evidence="2">Uncharacterized protein</fullName>
    </submittedName>
</protein>
<comment type="caution">
    <text evidence="2">The sequence shown here is derived from an EMBL/GenBank/DDBJ whole genome shotgun (WGS) entry which is preliminary data.</text>
</comment>
<feature type="compositionally biased region" description="Polar residues" evidence="1">
    <location>
        <begin position="483"/>
        <end position="496"/>
    </location>
</feature>
<feature type="region of interest" description="Disordered" evidence="1">
    <location>
        <begin position="622"/>
        <end position="658"/>
    </location>
</feature>
<dbReference type="EMBL" id="MCFK01001019">
    <property type="protein sequence ID" value="RKF65311.1"/>
    <property type="molecule type" value="Genomic_DNA"/>
</dbReference>
<sequence>MRQRPQGAMQGDPAFKHEKDPVAKAHDFQGSNRPPRVPNKLRKEHRQTICSSSGRSRIACPKWASDSLRIRPSRITNETLNTSSLQEKISELSAESQRVSKAMLESRGSKAQNLPKSSETRSRTSKLQKKDGNDLAQKKPQKKKSENHSKKVRVKEMATTYDSTQYTVAITAEIQSARLKKRKRKSTRSGEKYTYGNSSLTSLDIKLSPRCSLSDPSDRAAAYMLSALDALSARPTIKYATKPRYVPQSSHIIGGLENEGRRLRRTTISEADLMASKRVDRLADRLSTHELRELMERDQKRKEKKRMVELAHMEKRLNQWAEMQTTTRVDESHESPTEDEPSILTQRPQLAQKMSEPIFGQKEKNLAYSKEHKQKQTFSSFQAETSANGFPDLIIQSPIIDDSDPNKIIPTSTPQPVDIADEVSPTKKANRTRLSQYLALRLSTHSAASPLPVEKASKSQSKPPQSWSIFNLSNKNKRKSVPPSFSTTSRDSLPSGNLSHFCHTPMMSASSIPKRTVSRFREDLPELPISSQSSRALSFVTQELQEKTSKSRIIDSSIEVNKTHKDTFTNDQNYLDYKNPTDDISSSGHMVRMDTSSCSNTKSQSLRSIDLEASLISNGKRLLQKSSRKVKKQLKSKSSLKSEKNKRHSVPATEQQVSMIDKEDYFGRWSTDNSDIYAQSSRNCDEEASSENKKWGAVARQPQVVHSSSAAHRSRHGILNEIDNEAEVNSYSVSSETSTIGSKEDASN</sequence>
<feature type="region of interest" description="Disordered" evidence="1">
    <location>
        <begin position="325"/>
        <end position="345"/>
    </location>
</feature>
<feature type="region of interest" description="Disordered" evidence="1">
    <location>
        <begin position="396"/>
        <end position="430"/>
    </location>
</feature>
<feature type="compositionally biased region" description="Basic residues" evidence="1">
    <location>
        <begin position="622"/>
        <end position="635"/>
    </location>
</feature>
<evidence type="ECO:0000313" key="3">
    <source>
        <dbReference type="Proteomes" id="UP000286134"/>
    </source>
</evidence>
<proteinExistence type="predicted"/>
<evidence type="ECO:0000313" key="2">
    <source>
        <dbReference type="EMBL" id="RKF65311.1"/>
    </source>
</evidence>
<feature type="region of interest" description="Disordered" evidence="1">
    <location>
        <begin position="99"/>
        <end position="154"/>
    </location>
</feature>
<dbReference type="OrthoDB" id="4152802at2759"/>
<dbReference type="STRING" id="212602.A0A420I6L2"/>
<feature type="compositionally biased region" description="Basic and acidic residues" evidence="1">
    <location>
        <begin position="14"/>
        <end position="27"/>
    </location>
</feature>
<feature type="compositionally biased region" description="Basic and acidic residues" evidence="1">
    <location>
        <begin position="118"/>
        <end position="149"/>
    </location>
</feature>
<dbReference type="AlphaFoldDB" id="A0A420I6L2"/>
<evidence type="ECO:0000256" key="1">
    <source>
        <dbReference type="SAM" id="MobiDB-lite"/>
    </source>
</evidence>
<dbReference type="Proteomes" id="UP000286134">
    <property type="component" value="Unassembled WGS sequence"/>
</dbReference>
<keyword evidence="3" id="KW-1185">Reference proteome</keyword>
<feature type="region of interest" description="Disordered" evidence="1">
    <location>
        <begin position="680"/>
        <end position="748"/>
    </location>
</feature>
<name>A0A420I6L2_9PEZI</name>
<feature type="compositionally biased region" description="Polar residues" evidence="1">
    <location>
        <begin position="727"/>
        <end position="741"/>
    </location>
</feature>
<gene>
    <name evidence="2" type="ORF">OnM2_010008</name>
</gene>